<feature type="compositionally biased region" description="Polar residues" evidence="6">
    <location>
        <begin position="7"/>
        <end position="31"/>
    </location>
</feature>
<feature type="domain" description="C3H1-type" evidence="7">
    <location>
        <begin position="133"/>
        <end position="161"/>
    </location>
</feature>
<dbReference type="InterPro" id="IPR036855">
    <property type="entry name" value="Znf_CCCH_sf"/>
</dbReference>
<comment type="caution">
    <text evidence="8">The sequence shown here is derived from an EMBL/GenBank/DDBJ whole genome shotgun (WGS) entry which is preliminary data.</text>
</comment>
<dbReference type="AlphaFoldDB" id="W6URX5"/>
<dbReference type="GeneID" id="36344689"/>
<dbReference type="STRING" id="6210.W6URX5"/>
<dbReference type="RefSeq" id="XP_024347365.1">
    <property type="nucleotide sequence ID" value="XM_024498223.1"/>
</dbReference>
<feature type="region of interest" description="Disordered" evidence="6">
    <location>
        <begin position="1"/>
        <end position="31"/>
    </location>
</feature>
<evidence type="ECO:0000256" key="3">
    <source>
        <dbReference type="ARBA" id="ARBA00022771"/>
    </source>
</evidence>
<dbReference type="OrthoDB" id="410307at2759"/>
<evidence type="ECO:0000256" key="6">
    <source>
        <dbReference type="SAM" id="MobiDB-lite"/>
    </source>
</evidence>
<evidence type="ECO:0000259" key="7">
    <source>
        <dbReference type="PROSITE" id="PS50103"/>
    </source>
</evidence>
<evidence type="ECO:0000313" key="9">
    <source>
        <dbReference type="Proteomes" id="UP000019149"/>
    </source>
</evidence>
<dbReference type="PROSITE" id="PS50103">
    <property type="entry name" value="ZF_C3H1"/>
    <property type="match status" value="2"/>
</dbReference>
<protein>
    <submittedName>
        <fullName evidence="8">Zinc finger protein zfs1</fullName>
    </submittedName>
</protein>
<dbReference type="InterPro" id="IPR045877">
    <property type="entry name" value="ZFP36-like"/>
</dbReference>
<dbReference type="GO" id="GO:0003729">
    <property type="term" value="F:mRNA binding"/>
    <property type="evidence" value="ECO:0007669"/>
    <property type="project" value="InterPro"/>
</dbReference>
<dbReference type="CTD" id="36344689"/>
<keyword evidence="9" id="KW-1185">Reference proteome</keyword>
<dbReference type="PANTHER" id="PTHR12547:SF18">
    <property type="entry name" value="PROTEIN TIS11"/>
    <property type="match status" value="1"/>
</dbReference>
<dbReference type="Pfam" id="PF00642">
    <property type="entry name" value="zf-CCCH"/>
    <property type="match status" value="2"/>
</dbReference>
<reference evidence="8 9" key="1">
    <citation type="journal article" date="2013" name="Nat. Genet.">
        <title>The genome of the hydatid tapeworm Echinococcus granulosus.</title>
        <authorList>
            <person name="Zheng H."/>
            <person name="Zhang W."/>
            <person name="Zhang L."/>
            <person name="Zhang Z."/>
            <person name="Li J."/>
            <person name="Lu G."/>
            <person name="Zhu Y."/>
            <person name="Wang Y."/>
            <person name="Huang Y."/>
            <person name="Liu J."/>
            <person name="Kang H."/>
            <person name="Chen J."/>
            <person name="Wang L."/>
            <person name="Chen A."/>
            <person name="Yu S."/>
            <person name="Gao Z."/>
            <person name="Jin L."/>
            <person name="Gu W."/>
            <person name="Wang Z."/>
            <person name="Zhao L."/>
            <person name="Shi B."/>
            <person name="Wen H."/>
            <person name="Lin R."/>
            <person name="Jones M.K."/>
            <person name="Brejova B."/>
            <person name="Vinar T."/>
            <person name="Zhao G."/>
            <person name="McManus D.P."/>
            <person name="Chen Z."/>
            <person name="Zhou Y."/>
            <person name="Wang S."/>
        </authorList>
    </citation>
    <scope>NUCLEOTIDE SEQUENCE [LARGE SCALE GENOMIC DNA]</scope>
</reference>
<dbReference type="Proteomes" id="UP000019149">
    <property type="component" value="Unassembled WGS sequence"/>
</dbReference>
<evidence type="ECO:0000256" key="2">
    <source>
        <dbReference type="ARBA" id="ARBA00022737"/>
    </source>
</evidence>
<evidence type="ECO:0000256" key="1">
    <source>
        <dbReference type="ARBA" id="ARBA00022723"/>
    </source>
</evidence>
<dbReference type="PANTHER" id="PTHR12547">
    <property type="entry name" value="CCCH ZINC FINGER/TIS11-RELATED"/>
    <property type="match status" value="1"/>
</dbReference>
<gene>
    <name evidence="8" type="ORF">EGR_08974</name>
</gene>
<evidence type="ECO:0000256" key="4">
    <source>
        <dbReference type="ARBA" id="ARBA00022833"/>
    </source>
</evidence>
<keyword evidence="4 5" id="KW-0862">Zinc</keyword>
<feature type="zinc finger region" description="C3H1-type" evidence="5">
    <location>
        <begin position="93"/>
        <end position="123"/>
    </location>
</feature>
<dbReference type="KEGG" id="egl:EGR_08974"/>
<organism evidence="8 9">
    <name type="scientific">Echinococcus granulosus</name>
    <name type="common">Hydatid tapeworm</name>
    <dbReference type="NCBI Taxonomy" id="6210"/>
    <lineage>
        <taxon>Eukaryota</taxon>
        <taxon>Metazoa</taxon>
        <taxon>Spiralia</taxon>
        <taxon>Lophotrochozoa</taxon>
        <taxon>Platyhelminthes</taxon>
        <taxon>Cestoda</taxon>
        <taxon>Eucestoda</taxon>
        <taxon>Cyclophyllidea</taxon>
        <taxon>Taeniidae</taxon>
        <taxon>Echinococcus</taxon>
        <taxon>Echinococcus granulosus group</taxon>
    </lineage>
</organism>
<dbReference type="SMART" id="SM00356">
    <property type="entry name" value="ZnF_C3H1"/>
    <property type="match status" value="2"/>
</dbReference>
<dbReference type="InterPro" id="IPR000571">
    <property type="entry name" value="Znf_CCCH"/>
</dbReference>
<dbReference type="Gene3D" id="4.10.1000.10">
    <property type="entry name" value="Zinc finger, CCCH-type"/>
    <property type="match status" value="2"/>
</dbReference>
<name>W6URX5_ECHGR</name>
<accession>W6URX5</accession>
<dbReference type="OMA" id="PNSACEY"/>
<proteinExistence type="predicted"/>
<sequence>MALSLPQVVSNPFPQTSRRPSLPTKASSLPTPVVTSSQLANEVIKKLLQFQLVSRMESLTREDDDYSVHLSPPIHSGNTSLESSIHSGSGRSLYKTEICKRYLMNPNSACEYGARCRFAHGLKELHLTARHPRYKTEHCRAYQLTGSCRYGKRCDFIHNETPYELDLMRTENALYQEYCLRHPKAKHVTLLEVLREFAPSRPEFTGLLSHLEVCMTPRQEVKGRGVKSA</sequence>
<evidence type="ECO:0000256" key="5">
    <source>
        <dbReference type="PROSITE-ProRule" id="PRU00723"/>
    </source>
</evidence>
<dbReference type="SUPFAM" id="SSF90229">
    <property type="entry name" value="CCCH zinc finger"/>
    <property type="match status" value="2"/>
</dbReference>
<feature type="zinc finger region" description="C3H1-type" evidence="5">
    <location>
        <begin position="133"/>
        <end position="161"/>
    </location>
</feature>
<dbReference type="GO" id="GO:0008270">
    <property type="term" value="F:zinc ion binding"/>
    <property type="evidence" value="ECO:0007669"/>
    <property type="project" value="UniProtKB-KW"/>
</dbReference>
<dbReference type="EMBL" id="APAU02000126">
    <property type="protein sequence ID" value="EUB56169.1"/>
    <property type="molecule type" value="Genomic_DNA"/>
</dbReference>
<keyword evidence="3 5" id="KW-0863">Zinc-finger</keyword>
<feature type="domain" description="C3H1-type" evidence="7">
    <location>
        <begin position="93"/>
        <end position="123"/>
    </location>
</feature>
<keyword evidence="2" id="KW-0677">Repeat</keyword>
<keyword evidence="1 5" id="KW-0479">Metal-binding</keyword>
<evidence type="ECO:0000313" key="8">
    <source>
        <dbReference type="EMBL" id="EUB56169.1"/>
    </source>
</evidence>